<dbReference type="Proteomes" id="UP000515842">
    <property type="component" value="Chromosome"/>
</dbReference>
<protein>
    <recommendedName>
        <fullName evidence="4">Sensor histidine kinase</fullName>
    </recommendedName>
</protein>
<reference evidence="2 3" key="1">
    <citation type="journal article" date="2020" name="Front. Microbiol.">
        <title>Genomic Analysis and Antimicrobial Resistance of Aliarcobacter cryaerophilus Strains From German Water Poultry.</title>
        <authorList>
            <person name="Muller E."/>
            <person name="Hotzel H."/>
            <person name="Ahlers C."/>
            <person name="Hanel I."/>
            <person name="Tomaso H."/>
            <person name="Abdel-Glil M.Y."/>
        </authorList>
    </citation>
    <scope>NUCLEOTIDE SEQUENCE [LARGE SCALE GENOMIC DNA]</scope>
    <source>
        <strain evidence="2 3">16CS1285-4</strain>
    </source>
</reference>
<sequence length="147" mass="17791">MENKNLIFRYFVYFLLSLGTAVLVINWFKNSSFEAILNEYKQETLTKYNRYYEELIKTSDFIYFNGFIKNKKLISIFQKNDENKIKDELYFEFEPEFSYYKTLGIYDISFYSVQNRPILNFQDINFDDNFNLKITQKVVASKKSLLI</sequence>
<gene>
    <name evidence="2" type="ORF">HOO34_07710</name>
</gene>
<keyword evidence="1" id="KW-0472">Membrane</keyword>
<dbReference type="AlphaFoldDB" id="A0A7G9LLP1"/>
<keyword evidence="1" id="KW-1133">Transmembrane helix</keyword>
<evidence type="ECO:0008006" key="4">
    <source>
        <dbReference type="Google" id="ProtNLM"/>
    </source>
</evidence>
<dbReference type="EMBL" id="CP060693">
    <property type="protein sequence ID" value="QNM89540.1"/>
    <property type="molecule type" value="Genomic_DNA"/>
</dbReference>
<name>A0A7G9LLP1_9BACT</name>
<proteinExistence type="predicted"/>
<organism evidence="2 3">
    <name type="scientific">Aliarcobacter cryaerophilus</name>
    <dbReference type="NCBI Taxonomy" id="28198"/>
    <lineage>
        <taxon>Bacteria</taxon>
        <taxon>Pseudomonadati</taxon>
        <taxon>Campylobacterota</taxon>
        <taxon>Epsilonproteobacteria</taxon>
        <taxon>Campylobacterales</taxon>
        <taxon>Arcobacteraceae</taxon>
        <taxon>Aliarcobacter</taxon>
    </lineage>
</organism>
<evidence type="ECO:0000256" key="1">
    <source>
        <dbReference type="SAM" id="Phobius"/>
    </source>
</evidence>
<feature type="transmembrane region" description="Helical" evidence="1">
    <location>
        <begin position="7"/>
        <end position="28"/>
    </location>
</feature>
<evidence type="ECO:0000313" key="3">
    <source>
        <dbReference type="Proteomes" id="UP000515842"/>
    </source>
</evidence>
<dbReference type="RefSeq" id="WP_187474069.1">
    <property type="nucleotide sequence ID" value="NZ_CP060693.1"/>
</dbReference>
<keyword evidence="1" id="KW-0812">Transmembrane</keyword>
<accession>A0A7G9LLP1</accession>
<evidence type="ECO:0000313" key="2">
    <source>
        <dbReference type="EMBL" id="QNM89540.1"/>
    </source>
</evidence>